<dbReference type="GO" id="GO:0005886">
    <property type="term" value="C:plasma membrane"/>
    <property type="evidence" value="ECO:0007669"/>
    <property type="project" value="TreeGrafter"/>
</dbReference>
<dbReference type="PANTHER" id="PTHR11562">
    <property type="entry name" value="CATION EFFLUX PROTEIN/ ZINC TRANSPORTER"/>
    <property type="match status" value="1"/>
</dbReference>
<evidence type="ECO:0000256" key="5">
    <source>
        <dbReference type="ARBA" id="ARBA00023136"/>
    </source>
</evidence>
<name>A0A9N8DF73_9STRA</name>
<dbReference type="Pfam" id="PF01545">
    <property type="entry name" value="Cation_efflux"/>
    <property type="match status" value="2"/>
</dbReference>
<dbReference type="Proteomes" id="UP001153069">
    <property type="component" value="Unassembled WGS sequence"/>
</dbReference>
<reference evidence="9" key="1">
    <citation type="submission" date="2020-06" db="EMBL/GenBank/DDBJ databases">
        <authorList>
            <consortium name="Plant Systems Biology data submission"/>
        </authorList>
    </citation>
    <scope>NUCLEOTIDE SEQUENCE</scope>
    <source>
        <strain evidence="9">D6</strain>
    </source>
</reference>
<dbReference type="AlphaFoldDB" id="A0A9N8DF73"/>
<feature type="region of interest" description="Disordered" evidence="6">
    <location>
        <begin position="1"/>
        <end position="42"/>
    </location>
</feature>
<dbReference type="InterPro" id="IPR058533">
    <property type="entry name" value="Cation_efflux_TM"/>
</dbReference>
<dbReference type="Gene3D" id="1.20.1510.10">
    <property type="entry name" value="Cation efflux protein transmembrane domain"/>
    <property type="match status" value="1"/>
</dbReference>
<organism evidence="9 10">
    <name type="scientific">Seminavis robusta</name>
    <dbReference type="NCBI Taxonomy" id="568900"/>
    <lineage>
        <taxon>Eukaryota</taxon>
        <taxon>Sar</taxon>
        <taxon>Stramenopiles</taxon>
        <taxon>Ochrophyta</taxon>
        <taxon>Bacillariophyta</taxon>
        <taxon>Bacillariophyceae</taxon>
        <taxon>Bacillariophycidae</taxon>
        <taxon>Naviculales</taxon>
        <taxon>Naviculaceae</taxon>
        <taxon>Seminavis</taxon>
    </lineage>
</organism>
<keyword evidence="10" id="KW-1185">Reference proteome</keyword>
<evidence type="ECO:0000256" key="7">
    <source>
        <dbReference type="SAM" id="Phobius"/>
    </source>
</evidence>
<dbReference type="InterPro" id="IPR027469">
    <property type="entry name" value="Cation_efflux_TMD_sf"/>
</dbReference>
<feature type="domain" description="Cation efflux protein transmembrane" evidence="8">
    <location>
        <begin position="50"/>
        <end position="104"/>
    </location>
</feature>
<dbReference type="EMBL" id="CAICTM010000088">
    <property type="protein sequence ID" value="CAB9500670.1"/>
    <property type="molecule type" value="Genomic_DNA"/>
</dbReference>
<dbReference type="InterPro" id="IPR050681">
    <property type="entry name" value="CDF/SLC30A"/>
</dbReference>
<keyword evidence="5 7" id="KW-0472">Membrane</keyword>
<feature type="transmembrane region" description="Helical" evidence="7">
    <location>
        <begin position="123"/>
        <end position="147"/>
    </location>
</feature>
<evidence type="ECO:0000256" key="2">
    <source>
        <dbReference type="ARBA" id="ARBA00022692"/>
    </source>
</evidence>
<keyword evidence="3" id="KW-0862">Zinc</keyword>
<evidence type="ECO:0000256" key="1">
    <source>
        <dbReference type="ARBA" id="ARBA00004141"/>
    </source>
</evidence>
<dbReference type="SUPFAM" id="SSF161111">
    <property type="entry name" value="Cation efflux protein transmembrane domain-like"/>
    <property type="match status" value="1"/>
</dbReference>
<comment type="subcellular location">
    <subcellularLocation>
        <location evidence="1">Membrane</location>
        <topology evidence="1">Multi-pass membrane protein</topology>
    </subcellularLocation>
</comment>
<dbReference type="PANTHER" id="PTHR11562:SF17">
    <property type="entry name" value="RE54080P-RELATED"/>
    <property type="match status" value="1"/>
</dbReference>
<evidence type="ECO:0000256" key="4">
    <source>
        <dbReference type="ARBA" id="ARBA00022989"/>
    </source>
</evidence>
<keyword evidence="3" id="KW-0406">Ion transport</keyword>
<evidence type="ECO:0000259" key="8">
    <source>
        <dbReference type="Pfam" id="PF01545"/>
    </source>
</evidence>
<keyword evidence="4 7" id="KW-1133">Transmembrane helix</keyword>
<evidence type="ECO:0000313" key="10">
    <source>
        <dbReference type="Proteomes" id="UP001153069"/>
    </source>
</evidence>
<accession>A0A9N8DF73</accession>
<keyword evidence="2 7" id="KW-0812">Transmembrane</keyword>
<evidence type="ECO:0000256" key="3">
    <source>
        <dbReference type="ARBA" id="ARBA00022906"/>
    </source>
</evidence>
<feature type="transmembrane region" description="Helical" evidence="7">
    <location>
        <begin position="46"/>
        <end position="68"/>
    </location>
</feature>
<protein>
    <recommendedName>
        <fullName evidence="8">Cation efflux protein transmembrane domain-containing protein</fullName>
    </recommendedName>
</protein>
<gene>
    <name evidence="9" type="ORF">SEMRO_89_G046910.1</name>
</gene>
<dbReference type="GO" id="GO:0005385">
    <property type="term" value="F:zinc ion transmembrane transporter activity"/>
    <property type="evidence" value="ECO:0007669"/>
    <property type="project" value="TreeGrafter"/>
</dbReference>
<comment type="caution">
    <text evidence="9">The sequence shown here is derived from an EMBL/GenBank/DDBJ whole genome shotgun (WGS) entry which is preliminary data.</text>
</comment>
<feature type="transmembrane region" description="Helical" evidence="7">
    <location>
        <begin position="159"/>
        <end position="184"/>
    </location>
</feature>
<feature type="domain" description="Cation efflux protein transmembrane" evidence="8">
    <location>
        <begin position="130"/>
        <end position="289"/>
    </location>
</feature>
<proteinExistence type="predicted"/>
<sequence>MSLPQYGSTHDDPYDDEELARKGKDQGTTATETSDSDSDTPPSNEYVLNVAFASFVGFTCVQAAFALIANSQSMLTDSAAMGVDALTYLFSMWAERIKNRSPTAEELQLPLAVREHRIEMKRLYLELIPPLISVSTMSLVTVLAVIMAWETLQADAQPIVNAGLMLCFSVMNLLLDLVNVICFARHCPYDAHEQSSHPNHCPEQYPCPDEQQELLNQQEQSTFNKNSTISSVHCSPAQHICIDTLRSIAVLVAAAIAYSVDTVSPAVADSCAAIVVSITTMISLIPLIRGLFETAQQIVIEAKNKPAFILETQGGTQYHL</sequence>
<evidence type="ECO:0000256" key="6">
    <source>
        <dbReference type="SAM" id="MobiDB-lite"/>
    </source>
</evidence>
<keyword evidence="3" id="KW-0864">Zinc transport</keyword>
<evidence type="ECO:0000313" key="9">
    <source>
        <dbReference type="EMBL" id="CAB9500670.1"/>
    </source>
</evidence>
<keyword evidence="3" id="KW-0813">Transport</keyword>
<dbReference type="OrthoDB" id="47927at2759"/>